<evidence type="ECO:0000313" key="3">
    <source>
        <dbReference type="Proteomes" id="UP001305498"/>
    </source>
</evidence>
<sequence length="669" mass="70633">MSAPRRPVIAIVGGGPRGVSLLERLGANLPADAAIDIRIVDDTEVGAGRIWRTDQTRELCMNTLADAVTLFTDDAATVAGPVRVGPTLHEWCQLVRQRAFGDADDVVAHIPATHVAAFDRVPVREGLAREYGSELRAQRPESHPSRSLYGEYARWCLAYAEATLPPGARATEHLGRVTAVSERDGMQVLEVRTTAGTEELEADAVVAATGWLERSPTPEEREIRAAVDADPALVWVRPGSPVDQPLGAVPDGAHAIVRGLGMGFFDAVALLTRERGGRFVAEPAASSGLRYEASGREPVLHVTSRRGVPFRAKTLYGSLPPRAPMRHLRSVDWAGVPRPIDFDDLVWPLVLKDAFADYHETLAHARPGSVDLDGALRAISHADLEAVGAATRERVERLADAVSPFVPDPADRLDLASAMFPGEGRTWPSPGAFDAWVARFVAGDLAASAQGSDSPVKAALWSIASARGLVGRIGAFGGFDAESRASGFRTLMSVGAMAGSGPPAFRNRQLLALRDAGIVRFLGPAAHVTIAEGAFHASSSAVAGSGATASVLIDAWMHVHDVAESADPLVRSLAAAARLRPFDAPARAGGGVGTGAFDVDPATGRLIRADGSVDAAFHVSGIPIEQAMHDAVISPMPRTDPTMLRETDRVARSLITAATSPVAGRRRPA</sequence>
<evidence type="ECO:0000313" key="2">
    <source>
        <dbReference type="EMBL" id="WOF21761.1"/>
    </source>
</evidence>
<accession>A0AA97FDW8</accession>
<keyword evidence="3" id="KW-1185">Reference proteome</keyword>
<dbReference type="Proteomes" id="UP001305498">
    <property type="component" value="Chromosome"/>
</dbReference>
<dbReference type="RefSeq" id="WP_317138239.1">
    <property type="nucleotide sequence ID" value="NZ_CP118157.1"/>
</dbReference>
<dbReference type="Gene3D" id="3.50.50.60">
    <property type="entry name" value="FAD/NAD(P)-binding domain"/>
    <property type="match status" value="1"/>
</dbReference>
<proteinExistence type="predicted"/>
<organism evidence="2 3">
    <name type="scientific">Microbacterium betulae</name>
    <dbReference type="NCBI Taxonomy" id="2981139"/>
    <lineage>
        <taxon>Bacteria</taxon>
        <taxon>Bacillati</taxon>
        <taxon>Actinomycetota</taxon>
        <taxon>Actinomycetes</taxon>
        <taxon>Micrococcales</taxon>
        <taxon>Microbacteriaceae</taxon>
        <taxon>Microbacterium</taxon>
    </lineage>
</organism>
<name>A0AA97FDW8_9MICO</name>
<feature type="domain" description="FAD-dependent urate hydroxylase HpyO/Asp monooxygenase CreE-like FAD/NAD(P)-binding" evidence="1">
    <location>
        <begin position="10"/>
        <end position="210"/>
    </location>
</feature>
<evidence type="ECO:0000259" key="1">
    <source>
        <dbReference type="Pfam" id="PF13454"/>
    </source>
</evidence>
<dbReference type="AlphaFoldDB" id="A0AA97FDW8"/>
<reference evidence="2 3" key="1">
    <citation type="submission" date="2023-02" db="EMBL/GenBank/DDBJ databases">
        <title>Microbacterium betulae sp. nov., isolated from birch wood.</title>
        <authorList>
            <person name="Pasciak M."/>
            <person name="Pawlik K.J."/>
            <person name="Martynowski D."/>
            <person name="Laczmanski L."/>
            <person name="Ciekot J."/>
            <person name="Szponar B."/>
            <person name="Wojcik-Fatla A."/>
            <person name="Mackiewicz B."/>
            <person name="Farian E."/>
            <person name="Cholewa G."/>
            <person name="Cholewa A."/>
            <person name="Dutkiewicz J."/>
        </authorList>
    </citation>
    <scope>NUCLEOTIDE SEQUENCE [LARGE SCALE GENOMIC DNA]</scope>
    <source>
        <strain evidence="2 3">AB</strain>
    </source>
</reference>
<dbReference type="InterPro" id="IPR036188">
    <property type="entry name" value="FAD/NAD-bd_sf"/>
</dbReference>
<dbReference type="EMBL" id="CP118157">
    <property type="protein sequence ID" value="WOF21761.1"/>
    <property type="molecule type" value="Genomic_DNA"/>
</dbReference>
<dbReference type="PANTHER" id="PTHR40254:SF1">
    <property type="entry name" value="BLR0577 PROTEIN"/>
    <property type="match status" value="1"/>
</dbReference>
<protein>
    <submittedName>
        <fullName evidence="2">FAD/NAD(P)-binding protein</fullName>
    </submittedName>
</protein>
<dbReference type="PANTHER" id="PTHR40254">
    <property type="entry name" value="BLR0577 PROTEIN"/>
    <property type="match status" value="1"/>
</dbReference>
<dbReference type="KEGG" id="mbet:N8K70_10215"/>
<dbReference type="Pfam" id="PF13454">
    <property type="entry name" value="NAD_binding_9"/>
    <property type="match status" value="1"/>
</dbReference>
<gene>
    <name evidence="2" type="ORF">N8K70_10215</name>
</gene>
<dbReference type="InterPro" id="IPR038732">
    <property type="entry name" value="HpyO/CreE_NAD-binding"/>
</dbReference>
<dbReference type="SUPFAM" id="SSF51905">
    <property type="entry name" value="FAD/NAD(P)-binding domain"/>
    <property type="match status" value="1"/>
</dbReference>
<dbReference type="InterPro" id="IPR052189">
    <property type="entry name" value="L-asp_N-monooxygenase_NS-form"/>
</dbReference>